<accession>A0A1H2MIV0</accession>
<evidence type="ECO:0000313" key="3">
    <source>
        <dbReference type="Proteomes" id="UP000295254"/>
    </source>
</evidence>
<dbReference type="PROSITE" id="PS00924">
    <property type="entry name" value="ASP_GLU_RACEMASE_2"/>
    <property type="match status" value="1"/>
</dbReference>
<name>A0A1H2MIV0_PSEVA</name>
<dbReference type="OrthoDB" id="9801055at2"/>
<dbReference type="Gene3D" id="3.40.50.1860">
    <property type="match status" value="2"/>
</dbReference>
<sequence>MGAIESILSDVPNLWLGNGSRFDGAKIFQSRRPIVVLDSGVGGLTVVRELEKLVKNADILYVADNDWFPYGSRGGTEIARRMEKLLEKICMEVTPSAIVIACNTASVAIMDRGIEKIRHNCFLVTPKISEAVEISKRKNIVILATAGTLKSRQVLLDIARGRMIARIWPIAAQSLVALSEAKLAGEDSKEEDFARLINLSLSEKQRLSVDTVVLGCTHFPHLIDDLRWLFPTVENWIDPASEVAQRVVASGRMVGSVGEVLKVSTFTSNCNAAKYFQVFQISGFGLISSSLV</sequence>
<dbReference type="InterPro" id="IPR001920">
    <property type="entry name" value="Asp/Glu_race"/>
</dbReference>
<gene>
    <name evidence="2" type="ORF">EIY72_29780</name>
</gene>
<protein>
    <submittedName>
        <fullName evidence="2">Glutamate racemase</fullName>
    </submittedName>
</protein>
<dbReference type="AlphaFoldDB" id="A0A1H2MIV0"/>
<dbReference type="InterPro" id="IPR033134">
    <property type="entry name" value="Asp/Glu_racemase_AS_2"/>
</dbReference>
<dbReference type="GO" id="GO:0047661">
    <property type="term" value="F:amino-acid racemase activity"/>
    <property type="evidence" value="ECO:0007669"/>
    <property type="project" value="InterPro"/>
</dbReference>
<proteinExistence type="predicted"/>
<reference evidence="3" key="1">
    <citation type="journal article" date="2019" name="bioRxiv">
        <title>Bacterially produced spermidine induces plant systemic susceptibility to pathogens.</title>
        <authorList>
            <person name="Melnyk R.A."/>
            <person name="Beskrovnaya P.A."/>
            <person name="Liu Z."/>
            <person name="Song Y."/>
            <person name="Haney C.H."/>
        </authorList>
    </citation>
    <scope>NUCLEOTIDE SEQUENCE [LARGE SCALE GENOMIC DNA]</scope>
    <source>
        <strain evidence="3">Dha-51</strain>
    </source>
</reference>
<comment type="caution">
    <text evidence="2">The sequence shown here is derived from an EMBL/GenBank/DDBJ whole genome shotgun (WGS) entry which is preliminary data.</text>
</comment>
<dbReference type="PANTHER" id="PTHR21198">
    <property type="entry name" value="GLUTAMATE RACEMASE"/>
    <property type="match status" value="1"/>
</dbReference>
<dbReference type="RefSeq" id="WP_093216680.1">
    <property type="nucleotide sequence ID" value="NZ_LT629803.1"/>
</dbReference>
<dbReference type="EMBL" id="RRZK01000040">
    <property type="protein sequence ID" value="TDB56400.1"/>
    <property type="molecule type" value="Genomic_DNA"/>
</dbReference>
<keyword evidence="1" id="KW-0413">Isomerase</keyword>
<dbReference type="STRING" id="95300.SAMN05216558_0813"/>
<dbReference type="Proteomes" id="UP000295254">
    <property type="component" value="Unassembled WGS sequence"/>
</dbReference>
<dbReference type="PROSITE" id="PS00923">
    <property type="entry name" value="ASP_GLU_RACEMASE_1"/>
    <property type="match status" value="1"/>
</dbReference>
<evidence type="ECO:0000256" key="1">
    <source>
        <dbReference type="ARBA" id="ARBA00023235"/>
    </source>
</evidence>
<dbReference type="InterPro" id="IPR018187">
    <property type="entry name" value="Asp/Glu_racemase_AS_1"/>
</dbReference>
<dbReference type="Pfam" id="PF01177">
    <property type="entry name" value="Asp_Glu_race"/>
    <property type="match status" value="1"/>
</dbReference>
<dbReference type="PANTHER" id="PTHR21198:SF3">
    <property type="entry name" value="GLUTAMATE RACEMASE"/>
    <property type="match status" value="1"/>
</dbReference>
<keyword evidence="3" id="KW-1185">Reference proteome</keyword>
<dbReference type="SUPFAM" id="SSF53681">
    <property type="entry name" value="Aspartate/glutamate racemase"/>
    <property type="match status" value="2"/>
</dbReference>
<dbReference type="InterPro" id="IPR015942">
    <property type="entry name" value="Asp/Glu/hydantoin_racemase"/>
</dbReference>
<evidence type="ECO:0000313" key="2">
    <source>
        <dbReference type="EMBL" id="TDB56400.1"/>
    </source>
</evidence>
<organism evidence="2 3">
    <name type="scientific">Pseudomonas vancouverensis</name>
    <dbReference type="NCBI Taxonomy" id="95300"/>
    <lineage>
        <taxon>Bacteria</taxon>
        <taxon>Pseudomonadati</taxon>
        <taxon>Pseudomonadota</taxon>
        <taxon>Gammaproteobacteria</taxon>
        <taxon>Pseudomonadales</taxon>
        <taxon>Pseudomonadaceae</taxon>
        <taxon>Pseudomonas</taxon>
    </lineage>
</organism>